<evidence type="ECO:0008006" key="6">
    <source>
        <dbReference type="Google" id="ProtNLM"/>
    </source>
</evidence>
<feature type="repeat" description="TPR" evidence="3">
    <location>
        <begin position="30"/>
        <end position="63"/>
    </location>
</feature>
<evidence type="ECO:0000256" key="3">
    <source>
        <dbReference type="PROSITE-ProRule" id="PRU00339"/>
    </source>
</evidence>
<name>A0A820F4T7_9BILA</name>
<organism evidence="4 5">
    <name type="scientific">Rotaria socialis</name>
    <dbReference type="NCBI Taxonomy" id="392032"/>
    <lineage>
        <taxon>Eukaryota</taxon>
        <taxon>Metazoa</taxon>
        <taxon>Spiralia</taxon>
        <taxon>Gnathifera</taxon>
        <taxon>Rotifera</taxon>
        <taxon>Eurotatoria</taxon>
        <taxon>Bdelloidea</taxon>
        <taxon>Philodinida</taxon>
        <taxon>Philodinidae</taxon>
        <taxon>Rotaria</taxon>
    </lineage>
</organism>
<dbReference type="InterPro" id="IPR011990">
    <property type="entry name" value="TPR-like_helical_dom_sf"/>
</dbReference>
<protein>
    <recommendedName>
        <fullName evidence="6">Tetratricopeptide repeat protein</fullName>
    </recommendedName>
</protein>
<dbReference type="PANTHER" id="PTHR45641">
    <property type="entry name" value="TETRATRICOPEPTIDE REPEAT PROTEIN (AFU_ORTHOLOGUE AFUA_6G03870)"/>
    <property type="match status" value="1"/>
</dbReference>
<dbReference type="SUPFAM" id="SSF48452">
    <property type="entry name" value="TPR-like"/>
    <property type="match status" value="1"/>
</dbReference>
<dbReference type="InterPro" id="IPR019734">
    <property type="entry name" value="TPR_rpt"/>
</dbReference>
<gene>
    <name evidence="4" type="ORF">UJA718_LOCUS9987</name>
</gene>
<sequence>MGNSDEALTAFKEALRMRQALLAPNHPYIARTYFQMGLLFEECKDYDAALECARKALNIQELKLPSNHNELILSSELVGSLLSKTNVAM</sequence>
<evidence type="ECO:0000256" key="2">
    <source>
        <dbReference type="ARBA" id="ARBA00022803"/>
    </source>
</evidence>
<proteinExistence type="predicted"/>
<keyword evidence="1" id="KW-0677">Repeat</keyword>
<dbReference type="PROSITE" id="PS50005">
    <property type="entry name" value="TPR"/>
    <property type="match status" value="1"/>
</dbReference>
<dbReference type="AlphaFoldDB" id="A0A820F4T7"/>
<dbReference type="PANTHER" id="PTHR45641:SF19">
    <property type="entry name" value="NEPHROCYSTIN-3"/>
    <property type="match status" value="1"/>
</dbReference>
<accession>A0A820F4T7</accession>
<dbReference type="EMBL" id="CAJOBP010001147">
    <property type="protein sequence ID" value="CAF4258230.1"/>
    <property type="molecule type" value="Genomic_DNA"/>
</dbReference>
<dbReference type="Proteomes" id="UP000663873">
    <property type="component" value="Unassembled WGS sequence"/>
</dbReference>
<comment type="caution">
    <text evidence="4">The sequence shown here is derived from an EMBL/GenBank/DDBJ whole genome shotgun (WGS) entry which is preliminary data.</text>
</comment>
<dbReference type="SMART" id="SM00028">
    <property type="entry name" value="TPR"/>
    <property type="match status" value="1"/>
</dbReference>
<keyword evidence="2 3" id="KW-0802">TPR repeat</keyword>
<evidence type="ECO:0000313" key="5">
    <source>
        <dbReference type="Proteomes" id="UP000663873"/>
    </source>
</evidence>
<keyword evidence="5" id="KW-1185">Reference proteome</keyword>
<dbReference type="Pfam" id="PF13424">
    <property type="entry name" value="TPR_12"/>
    <property type="match status" value="1"/>
</dbReference>
<evidence type="ECO:0000256" key="1">
    <source>
        <dbReference type="ARBA" id="ARBA00022737"/>
    </source>
</evidence>
<evidence type="ECO:0000313" key="4">
    <source>
        <dbReference type="EMBL" id="CAF4258230.1"/>
    </source>
</evidence>
<dbReference type="Gene3D" id="1.25.40.10">
    <property type="entry name" value="Tetratricopeptide repeat domain"/>
    <property type="match status" value="1"/>
</dbReference>
<reference evidence="4" key="1">
    <citation type="submission" date="2021-02" db="EMBL/GenBank/DDBJ databases">
        <authorList>
            <person name="Nowell W R."/>
        </authorList>
    </citation>
    <scope>NUCLEOTIDE SEQUENCE</scope>
</reference>